<keyword evidence="1" id="KW-1133">Transmembrane helix</keyword>
<protein>
    <submittedName>
        <fullName evidence="2">Uncharacterized protein</fullName>
    </submittedName>
</protein>
<dbReference type="KEGG" id="dpd:Deipe_3307"/>
<dbReference type="PATRIC" id="fig|937777.3.peg.3323"/>
<evidence type="ECO:0000313" key="3">
    <source>
        <dbReference type="Proteomes" id="UP000010467"/>
    </source>
</evidence>
<feature type="transmembrane region" description="Helical" evidence="1">
    <location>
        <begin position="131"/>
        <end position="151"/>
    </location>
</feature>
<dbReference type="EMBL" id="CP003382">
    <property type="protein sequence ID" value="AFZ68748.1"/>
    <property type="molecule type" value="Genomic_DNA"/>
</dbReference>
<reference evidence="3" key="1">
    <citation type="submission" date="2012-03" db="EMBL/GenBank/DDBJ databases">
        <title>Complete sequence of chromosome of Deinococcus peraridilitoris DSM 19664.</title>
        <authorList>
            <person name="Lucas S."/>
            <person name="Copeland A."/>
            <person name="Lapidus A."/>
            <person name="Glavina del Rio T."/>
            <person name="Dalin E."/>
            <person name="Tice H."/>
            <person name="Bruce D."/>
            <person name="Goodwin L."/>
            <person name="Pitluck S."/>
            <person name="Peters L."/>
            <person name="Mikhailova N."/>
            <person name="Lu M."/>
            <person name="Kyrpides N."/>
            <person name="Mavromatis K."/>
            <person name="Ivanova N."/>
            <person name="Brettin T."/>
            <person name="Detter J.C."/>
            <person name="Han C."/>
            <person name="Larimer F."/>
            <person name="Land M."/>
            <person name="Hauser L."/>
            <person name="Markowitz V."/>
            <person name="Cheng J.-F."/>
            <person name="Hugenholtz P."/>
            <person name="Woyke T."/>
            <person name="Wu D."/>
            <person name="Pukall R."/>
            <person name="Steenblock K."/>
            <person name="Brambilla E."/>
            <person name="Klenk H.-P."/>
            <person name="Eisen J.A."/>
        </authorList>
    </citation>
    <scope>NUCLEOTIDE SEQUENCE [LARGE SCALE GENOMIC DNA]</scope>
    <source>
        <strain evidence="3">DSM 19664 / LMG 22246 / CIP 109416 / KR-200</strain>
    </source>
</reference>
<feature type="transmembrane region" description="Helical" evidence="1">
    <location>
        <begin position="100"/>
        <end position="119"/>
    </location>
</feature>
<evidence type="ECO:0000256" key="1">
    <source>
        <dbReference type="SAM" id="Phobius"/>
    </source>
</evidence>
<proteinExistence type="predicted"/>
<evidence type="ECO:0000313" key="2">
    <source>
        <dbReference type="EMBL" id="AFZ68748.1"/>
    </source>
</evidence>
<keyword evidence="3" id="KW-1185">Reference proteome</keyword>
<dbReference type="OrthoDB" id="65248at2"/>
<sequence length="159" mass="17382">MEFLREVHRFALPLPIIGHHLVLLTMVLFLWSMVFLRRTVVPAGFVRALRVTWLAGAVNTLAGIGLALMGLRVPSSVPASPGSNVTAFGYPVDPVRHAEHYMYAGFFVLSLFLMELLIAGKVVKPAIGLRFMPLLTFFLLGVAYMSVRVAYLPGATPGS</sequence>
<keyword evidence="1" id="KW-0472">Membrane</keyword>
<dbReference type="HOGENOM" id="CLU_1657956_0_0_0"/>
<dbReference type="Proteomes" id="UP000010467">
    <property type="component" value="Chromosome"/>
</dbReference>
<accession>L0A4D7</accession>
<keyword evidence="1" id="KW-0812">Transmembrane</keyword>
<feature type="transmembrane region" description="Helical" evidence="1">
    <location>
        <begin position="48"/>
        <end position="71"/>
    </location>
</feature>
<dbReference type="AlphaFoldDB" id="L0A4D7"/>
<name>L0A4D7_DEIPD</name>
<feature type="transmembrane region" description="Helical" evidence="1">
    <location>
        <begin position="12"/>
        <end position="36"/>
    </location>
</feature>
<organism evidence="2 3">
    <name type="scientific">Deinococcus peraridilitoris (strain DSM 19664 / LMG 22246 / CIP 109416 / KR-200)</name>
    <dbReference type="NCBI Taxonomy" id="937777"/>
    <lineage>
        <taxon>Bacteria</taxon>
        <taxon>Thermotogati</taxon>
        <taxon>Deinococcota</taxon>
        <taxon>Deinococci</taxon>
        <taxon>Deinococcales</taxon>
        <taxon>Deinococcaceae</taxon>
        <taxon>Deinococcus</taxon>
    </lineage>
</organism>
<dbReference type="RefSeq" id="WP_015237046.1">
    <property type="nucleotide sequence ID" value="NC_019793.1"/>
</dbReference>
<gene>
    <name evidence="2" type="ordered locus">Deipe_3307</name>
</gene>